<sequence length="132" mass="14376">MLRSAVVRGRWPVLTGLGIEHLERLDIGVVNEIAADQPREALKLAAASDSTEGVPPVLRSRRLINVAHAQVHSRDNADAVITLRRACSTAPEFVGCIPLARTLTNELLTRRDAQRLDGLAEVAEHLAYPSDI</sequence>
<gene>
    <name evidence="1" type="ORF">HLB23_02485</name>
</gene>
<name>A0A849BXB6_9NOCA</name>
<keyword evidence="2" id="KW-1185">Reference proteome</keyword>
<evidence type="ECO:0000313" key="2">
    <source>
        <dbReference type="Proteomes" id="UP000586827"/>
    </source>
</evidence>
<evidence type="ECO:0000313" key="1">
    <source>
        <dbReference type="EMBL" id="NNH68755.1"/>
    </source>
</evidence>
<dbReference type="Proteomes" id="UP000586827">
    <property type="component" value="Unassembled WGS sequence"/>
</dbReference>
<dbReference type="EMBL" id="JABELX010000001">
    <property type="protein sequence ID" value="NNH68755.1"/>
    <property type="molecule type" value="Genomic_DNA"/>
</dbReference>
<dbReference type="AlphaFoldDB" id="A0A849BXB6"/>
<comment type="caution">
    <text evidence="1">The sequence shown here is derived from an EMBL/GenBank/DDBJ whole genome shotgun (WGS) entry which is preliminary data.</text>
</comment>
<organism evidence="1 2">
    <name type="scientific">Nocardia uniformis</name>
    <dbReference type="NCBI Taxonomy" id="53432"/>
    <lineage>
        <taxon>Bacteria</taxon>
        <taxon>Bacillati</taxon>
        <taxon>Actinomycetota</taxon>
        <taxon>Actinomycetes</taxon>
        <taxon>Mycobacteriales</taxon>
        <taxon>Nocardiaceae</taxon>
        <taxon>Nocardia</taxon>
    </lineage>
</organism>
<accession>A0A849BXB6</accession>
<protein>
    <submittedName>
        <fullName evidence="1">Uncharacterized protein</fullName>
    </submittedName>
</protein>
<reference evidence="1 2" key="1">
    <citation type="submission" date="2020-05" db="EMBL/GenBank/DDBJ databases">
        <title>MicrobeNet Type strains.</title>
        <authorList>
            <person name="Nicholson A.C."/>
        </authorList>
    </citation>
    <scope>NUCLEOTIDE SEQUENCE [LARGE SCALE GENOMIC DNA]</scope>
    <source>
        <strain evidence="1 2">JCM 3224</strain>
    </source>
</reference>
<proteinExistence type="predicted"/>
<dbReference type="RefSeq" id="WP_170264154.1">
    <property type="nucleotide sequence ID" value="NZ_JABELX010000001.1"/>
</dbReference>